<dbReference type="InterPro" id="IPR041311">
    <property type="entry name" value="LPD29"/>
</dbReference>
<geneLocation type="plasmid" evidence="2 3">
    <name>unnamed</name>
</geneLocation>
<evidence type="ECO:0000313" key="3">
    <source>
        <dbReference type="Proteomes" id="UP001062223"/>
    </source>
</evidence>
<gene>
    <name evidence="2" type="ORF">OE229_17600</name>
</gene>
<protein>
    <recommendedName>
        <fullName evidence="1">Large polyvalent protein associated domain-containing protein</fullName>
    </recommendedName>
</protein>
<dbReference type="GeneID" id="99625330"/>
<dbReference type="KEGG" id="cpoi:OE229_17600"/>
<evidence type="ECO:0000259" key="1">
    <source>
        <dbReference type="Pfam" id="PF18847"/>
    </source>
</evidence>
<accession>A0A9Q9PCI0</accession>
<name>A0A9Q9PCI0_9MICO</name>
<dbReference type="EMBL" id="CP106880">
    <property type="protein sequence ID" value="UYC82750.1"/>
    <property type="molecule type" value="Genomic_DNA"/>
</dbReference>
<evidence type="ECO:0000313" key="2">
    <source>
        <dbReference type="EMBL" id="UYC82750.1"/>
    </source>
</evidence>
<keyword evidence="2" id="KW-0614">Plasmid</keyword>
<dbReference type="AlphaFoldDB" id="A0A9Q9PCI0"/>
<dbReference type="RefSeq" id="WP_214585390.1">
    <property type="nucleotide sequence ID" value="NZ_CP104936.1"/>
</dbReference>
<proteinExistence type="predicted"/>
<reference evidence="2" key="1">
    <citation type="submission" date="2022-09" db="EMBL/GenBank/DDBJ databases">
        <title>Taxonomy of Curtobacterium flaccumfaciens.</title>
        <authorList>
            <person name="Osdaghi E."/>
            <person name="Taghavi S.M."/>
            <person name="Hamidizade M."/>
            <person name="Abachi H."/>
            <person name="Fazliarab A."/>
            <person name="Baeyen S."/>
            <person name="Portier P."/>
            <person name="Van Vaerenbergh J."/>
            <person name="Jacques M.-A."/>
        </authorList>
    </citation>
    <scope>NUCLEOTIDE SEQUENCE</scope>
    <source>
        <strain evidence="2">AGQB46</strain>
        <plasmid evidence="2">unnamed</plasmid>
    </source>
</reference>
<organism evidence="2 3">
    <name type="scientific">Curtobacterium poinsettiae</name>
    <dbReference type="NCBI Taxonomy" id="159612"/>
    <lineage>
        <taxon>Bacteria</taxon>
        <taxon>Bacillati</taxon>
        <taxon>Actinomycetota</taxon>
        <taxon>Actinomycetes</taxon>
        <taxon>Micrococcales</taxon>
        <taxon>Microbacteriaceae</taxon>
        <taxon>Curtobacterium</taxon>
    </lineage>
</organism>
<dbReference type="Proteomes" id="UP001062223">
    <property type="component" value="Plasmid unnamed"/>
</dbReference>
<dbReference type="Pfam" id="PF18847">
    <property type="entry name" value="LPD29"/>
    <property type="match status" value="1"/>
</dbReference>
<sequence>MTTTIVPTKQVAALLRKELRTRFPGVKFSVRCSTGTASAWINVHHEDGPTTVQVDDVCRQFEGRSFDGMTDTYTDHGTTLVAGKPGEMPTEVQYGCDGINTARDFTPAGHLAAQRIIRERSNMPHLIVCDDAGVLVEGRDITGGQGCEFNDGHHAWDRPQLSAWSAVRFLLQHTDLTPTPAHA</sequence>
<feature type="domain" description="Large polyvalent protein associated" evidence="1">
    <location>
        <begin position="7"/>
        <end position="106"/>
    </location>
</feature>